<dbReference type="GO" id="GO:0009421">
    <property type="term" value="C:bacterial-type flagellum filament cap"/>
    <property type="evidence" value="ECO:0007669"/>
    <property type="project" value="InterPro"/>
</dbReference>
<accession>A0A1S2L9E5</accession>
<feature type="domain" description="Flagellar hook-associated protein 2 C-terminal" evidence="7">
    <location>
        <begin position="216"/>
        <end position="486"/>
    </location>
</feature>
<reference evidence="9 10" key="3">
    <citation type="journal article" date="2019" name="Int. J. Syst. Evol. Microbiol.">
        <title>Anaerobacillus isosaccharinicus sp. nov., an alkaliphilic bacterium which degrades isosaccharinic acid.</title>
        <authorList>
            <person name="Bassil N.M."/>
            <person name="Lloyd J.R."/>
        </authorList>
    </citation>
    <scope>NUCLEOTIDE SEQUENCE [LARGE SCALE GENOMIC DNA]</scope>
    <source>
        <strain evidence="9 10">NB2006</strain>
    </source>
</reference>
<evidence type="ECO:0000256" key="2">
    <source>
        <dbReference type="ARBA" id="ARBA00011255"/>
    </source>
</evidence>
<keyword evidence="3" id="KW-0175">Coiled coil</keyword>
<evidence type="ECO:0000256" key="1">
    <source>
        <dbReference type="ARBA" id="ARBA00009764"/>
    </source>
</evidence>
<keyword evidence="10" id="KW-1185">Reference proteome</keyword>
<dbReference type="Pfam" id="PF07195">
    <property type="entry name" value="FliD_C"/>
    <property type="match status" value="1"/>
</dbReference>
<dbReference type="PANTHER" id="PTHR30288">
    <property type="entry name" value="FLAGELLAR CAP/ASSEMBLY PROTEIN FLID"/>
    <property type="match status" value="1"/>
</dbReference>
<sequence>MRIGGIASGLDTETIIRDLMKIERLPLDRFFQRKQTLEWQRDAYRDMNLQLKNLHDAASNIRLRSSLNTRVATVTDTQILTATANASVKTGTYEINVISVAKTEKYMSDSQIVTDTAEKINVSTAFNSQISVTDNEFSINGQNFTIDDKSLNDILKEINKREGLGVRASYDSVFDRVVIETINTGINKTDGSPEIVLGGGFFSKVNIDVNNPFQQAANAEFTYKDMATGLTTEPIVSKENRNTVGGITVNLQAVGTSTITVTSNTDDAFNKIKSFVDKYNEIIGLVQTKVSEKVNRGFRPLTDEQRRELSEREAELWDEKAKSGLLSRDQTLTSALNRMRLDLYSPVSNSGQFNQLAQIGITTTSNFREGGKLEIDETKLRAALADDPDAVHQLFNGTAVTGATETETYNQTGLIGRLRTTIDDTIKKIESRAGNQFRTNQQFTLGRELTNIDQQIDRFQRRLSDIENRHWAKFTAMEKAMNQANAQGMAFMNQIMGAGNF</sequence>
<evidence type="ECO:0000259" key="6">
    <source>
        <dbReference type="Pfam" id="PF02465"/>
    </source>
</evidence>
<dbReference type="EMBL" id="CP063356">
    <property type="protein sequence ID" value="QOY37008.1"/>
    <property type="molecule type" value="Genomic_DNA"/>
</dbReference>
<keyword evidence="9" id="KW-0966">Cell projection</keyword>
<dbReference type="RefSeq" id="WP_071318338.1">
    <property type="nucleotide sequence ID" value="NZ_CP063356.2"/>
</dbReference>
<dbReference type="Pfam" id="PF02465">
    <property type="entry name" value="FliD_N"/>
    <property type="match status" value="1"/>
</dbReference>
<comment type="function">
    <text evidence="5">Required for morphogenesis and for the elongation of the flagellar filament by facilitating polymerization of the flagellin monomers at the tip of growing filament. Forms a capping structure, which prevents flagellin subunits (transported through the central channel of the flagellum) from leaking out without polymerization at the distal end.</text>
</comment>
<evidence type="ECO:0000259" key="7">
    <source>
        <dbReference type="Pfam" id="PF07195"/>
    </source>
</evidence>
<evidence type="ECO:0000256" key="3">
    <source>
        <dbReference type="ARBA" id="ARBA00023054"/>
    </source>
</evidence>
<dbReference type="InterPro" id="IPR003481">
    <property type="entry name" value="FliD_N"/>
</dbReference>
<comment type="subunit">
    <text evidence="2 5">Homopentamer.</text>
</comment>
<keyword evidence="9" id="KW-0969">Cilium</keyword>
<dbReference type="AlphaFoldDB" id="A0A1S2L9E5"/>
<protein>
    <recommendedName>
        <fullName evidence="5">Flagellar hook-associated protein 2</fullName>
        <shortName evidence="5">HAP2</shortName>
    </recommendedName>
    <alternativeName>
        <fullName evidence="5">Flagellar cap protein</fullName>
    </alternativeName>
</protein>
<name>A0A1S2L9E5_9BACI</name>
<evidence type="ECO:0000256" key="5">
    <source>
        <dbReference type="RuleBase" id="RU362066"/>
    </source>
</evidence>
<dbReference type="OrthoDB" id="9776025at2"/>
<comment type="similarity">
    <text evidence="1 5">Belongs to the FliD family.</text>
</comment>
<gene>
    <name evidence="9" type="primary">fliD</name>
    <name evidence="9" type="ORF">AWH56_005010</name>
    <name evidence="8" type="ORF">AWH56_17970</name>
</gene>
<dbReference type="PANTHER" id="PTHR30288:SF0">
    <property type="entry name" value="FLAGELLAR HOOK-ASSOCIATED PROTEIN 2"/>
    <property type="match status" value="1"/>
</dbReference>
<dbReference type="GO" id="GO:0009424">
    <property type="term" value="C:bacterial-type flagellum hook"/>
    <property type="evidence" value="ECO:0007669"/>
    <property type="project" value="UniProtKB-UniRule"/>
</dbReference>
<dbReference type="Proteomes" id="UP000180175">
    <property type="component" value="Chromosome"/>
</dbReference>
<dbReference type="GO" id="GO:0071973">
    <property type="term" value="P:bacterial-type flagellum-dependent cell motility"/>
    <property type="evidence" value="ECO:0007669"/>
    <property type="project" value="TreeGrafter"/>
</dbReference>
<evidence type="ECO:0000256" key="4">
    <source>
        <dbReference type="ARBA" id="ARBA00023143"/>
    </source>
</evidence>
<comment type="subcellular location">
    <subcellularLocation>
        <location evidence="5">Secreted</location>
    </subcellularLocation>
    <subcellularLocation>
        <location evidence="5">Bacterial flagellum</location>
    </subcellularLocation>
</comment>
<dbReference type="EMBL" id="LQXD01000157">
    <property type="protein sequence ID" value="OIJ09001.1"/>
    <property type="molecule type" value="Genomic_DNA"/>
</dbReference>
<keyword evidence="4 5" id="KW-0975">Bacterial flagellum</keyword>
<proteinExistence type="inferred from homology"/>
<keyword evidence="5" id="KW-0964">Secreted</keyword>
<dbReference type="InterPro" id="IPR040026">
    <property type="entry name" value="FliD"/>
</dbReference>
<evidence type="ECO:0000313" key="9">
    <source>
        <dbReference type="EMBL" id="QOY37008.1"/>
    </source>
</evidence>
<dbReference type="GO" id="GO:0007155">
    <property type="term" value="P:cell adhesion"/>
    <property type="evidence" value="ECO:0007669"/>
    <property type="project" value="InterPro"/>
</dbReference>
<evidence type="ECO:0000313" key="8">
    <source>
        <dbReference type="EMBL" id="OIJ09001.1"/>
    </source>
</evidence>
<dbReference type="KEGG" id="aia:AWH56_005010"/>
<reference evidence="9 10" key="2">
    <citation type="journal article" date="2017" name="Genome Announc.">
        <title>Draft Genome Sequences of Four Alkaliphilic Bacteria Belonging to the Anaerobacillus Genus.</title>
        <authorList>
            <person name="Bassil N.M."/>
            <person name="Lloyd J.R."/>
        </authorList>
    </citation>
    <scope>NUCLEOTIDE SEQUENCE [LARGE SCALE GENOMIC DNA]</scope>
    <source>
        <strain evidence="9 10">NB2006</strain>
    </source>
</reference>
<keyword evidence="9" id="KW-0282">Flagellum</keyword>
<feature type="domain" description="Flagellar hook-associated protein 2 N-terminal" evidence="6">
    <location>
        <begin position="8"/>
        <end position="103"/>
    </location>
</feature>
<reference evidence="8 10" key="1">
    <citation type="submission" date="2016-10" db="EMBL/GenBank/DDBJ databases">
        <title>Draft genome sequences of four alkaliphilic bacteria belonging to the Anaerobacillus genus.</title>
        <authorList>
            <person name="Bassil N.M."/>
            <person name="Lloyd J.R."/>
        </authorList>
    </citation>
    <scope>NUCLEOTIDE SEQUENCE [LARGE SCALE GENOMIC DNA]</scope>
    <source>
        <strain evidence="8 10">NB2006</strain>
    </source>
</reference>
<organism evidence="8 10">
    <name type="scientific">Anaerobacillus isosaccharinicus</name>
    <dbReference type="NCBI Taxonomy" id="1532552"/>
    <lineage>
        <taxon>Bacteria</taxon>
        <taxon>Bacillati</taxon>
        <taxon>Bacillota</taxon>
        <taxon>Bacilli</taxon>
        <taxon>Bacillales</taxon>
        <taxon>Bacillaceae</taxon>
        <taxon>Anaerobacillus</taxon>
    </lineage>
</organism>
<dbReference type="GO" id="GO:0005576">
    <property type="term" value="C:extracellular region"/>
    <property type="evidence" value="ECO:0007669"/>
    <property type="project" value="UniProtKB-SubCell"/>
</dbReference>
<evidence type="ECO:0000313" key="10">
    <source>
        <dbReference type="Proteomes" id="UP000180175"/>
    </source>
</evidence>
<dbReference type="InterPro" id="IPR010809">
    <property type="entry name" value="FliD_C"/>
</dbReference>
<reference evidence="9" key="4">
    <citation type="submission" date="2020-10" db="EMBL/GenBank/DDBJ databases">
        <authorList>
            <person name="Bassil N.M."/>
            <person name="Lloyd J.R."/>
        </authorList>
    </citation>
    <scope>NUCLEOTIDE SEQUENCE</scope>
    <source>
        <strain evidence="9">NB2006</strain>
    </source>
</reference>